<evidence type="ECO:0000313" key="3">
    <source>
        <dbReference type="EMBL" id="VVJ22563.1"/>
    </source>
</evidence>
<name>A0A6I8LZK3_9PSEU</name>
<evidence type="ECO:0000256" key="2">
    <source>
        <dbReference type="SAM" id="Phobius"/>
    </source>
</evidence>
<organism evidence="3 4">
    <name type="scientific">Amycolatopsis camponoti</name>
    <dbReference type="NCBI Taxonomy" id="2606593"/>
    <lineage>
        <taxon>Bacteria</taxon>
        <taxon>Bacillati</taxon>
        <taxon>Actinomycetota</taxon>
        <taxon>Actinomycetes</taxon>
        <taxon>Pseudonocardiales</taxon>
        <taxon>Pseudonocardiaceae</taxon>
        <taxon>Amycolatopsis</taxon>
    </lineage>
</organism>
<accession>A0A6I8LZK3</accession>
<evidence type="ECO:0000313" key="4">
    <source>
        <dbReference type="Proteomes" id="UP000399805"/>
    </source>
</evidence>
<keyword evidence="2" id="KW-0472">Membrane</keyword>
<gene>
    <name evidence="3" type="ORF">AA23TX_07481</name>
</gene>
<evidence type="ECO:0000256" key="1">
    <source>
        <dbReference type="SAM" id="MobiDB-lite"/>
    </source>
</evidence>
<sequence>MLASLLPGFRDVRSALVAGYMWFCAGWLLIGHYHPPSAGLLGKPALELLELFGTGGRLAAISVLCLLIGEVTGTLVQSVFFQLSVAYLRRLTPERLDPRPRGPLTVFRPLSSRALSRVRDRMRREHRRHQDSTTSDATPRGEDQHEVDRRTLDAVREVLYMSPRLIVAKPELYAEFSRIKGESEFRDAILLPLPVLAVAVCADLSAPGWVKALLLAGTVIADGYLFAQARQRFRQAHSLISHSIADGTIRSAAIADWESSIAPGER</sequence>
<proteinExistence type="predicted"/>
<dbReference type="Proteomes" id="UP000399805">
    <property type="component" value="Unassembled WGS sequence"/>
</dbReference>
<keyword evidence="2" id="KW-0812">Transmembrane</keyword>
<keyword evidence="4" id="KW-1185">Reference proteome</keyword>
<protein>
    <submittedName>
        <fullName evidence="3">Uncharacterized protein</fullName>
    </submittedName>
</protein>
<reference evidence="3 4" key="1">
    <citation type="submission" date="2019-09" db="EMBL/GenBank/DDBJ databases">
        <authorList>
            <person name="Leyn A S."/>
        </authorList>
    </citation>
    <scope>NUCLEOTIDE SEQUENCE [LARGE SCALE GENOMIC DNA]</scope>
    <source>
        <strain evidence="3">AA231_1</strain>
    </source>
</reference>
<feature type="transmembrane region" description="Helical" evidence="2">
    <location>
        <begin position="12"/>
        <end position="30"/>
    </location>
</feature>
<feature type="region of interest" description="Disordered" evidence="1">
    <location>
        <begin position="117"/>
        <end position="147"/>
    </location>
</feature>
<dbReference type="AlphaFoldDB" id="A0A6I8LZK3"/>
<dbReference type="RefSeq" id="WP_155547552.1">
    <property type="nucleotide sequence ID" value="NZ_CABVGP010000003.1"/>
</dbReference>
<feature type="compositionally biased region" description="Basic and acidic residues" evidence="1">
    <location>
        <begin position="117"/>
        <end position="131"/>
    </location>
</feature>
<dbReference type="EMBL" id="CABVGP010000003">
    <property type="protein sequence ID" value="VVJ22563.1"/>
    <property type="molecule type" value="Genomic_DNA"/>
</dbReference>
<keyword evidence="2" id="KW-1133">Transmembrane helix</keyword>
<feature type="transmembrane region" description="Helical" evidence="2">
    <location>
        <begin position="58"/>
        <end position="81"/>
    </location>
</feature>